<keyword evidence="4" id="KW-1185">Reference proteome</keyword>
<dbReference type="RefSeq" id="WP_188397227.1">
    <property type="nucleotide sequence ID" value="NZ_BMCG01000006.1"/>
</dbReference>
<organism evidence="3 4">
    <name type="scientific">Oxalicibacterium flavum</name>
    <dbReference type="NCBI Taxonomy" id="179467"/>
    <lineage>
        <taxon>Bacteria</taxon>
        <taxon>Pseudomonadati</taxon>
        <taxon>Pseudomonadota</taxon>
        <taxon>Betaproteobacteria</taxon>
        <taxon>Burkholderiales</taxon>
        <taxon>Oxalobacteraceae</taxon>
        <taxon>Oxalicibacterium</taxon>
    </lineage>
</organism>
<name>A0A8J2UMA2_9BURK</name>
<feature type="transmembrane region" description="Helical" evidence="1">
    <location>
        <begin position="162"/>
        <end position="183"/>
    </location>
</feature>
<dbReference type="AlphaFoldDB" id="A0A8J2UMA2"/>
<dbReference type="PANTHER" id="PTHR37312">
    <property type="entry name" value="MEMBRANE-BOUND ACYLTRANSFERASE YKRP-RELATED"/>
    <property type="match status" value="1"/>
</dbReference>
<dbReference type="GO" id="GO:0016747">
    <property type="term" value="F:acyltransferase activity, transferring groups other than amino-acyl groups"/>
    <property type="evidence" value="ECO:0007669"/>
    <property type="project" value="InterPro"/>
</dbReference>
<gene>
    <name evidence="3" type="primary">pslL</name>
    <name evidence="3" type="ORF">GCM10007205_27860</name>
</gene>
<feature type="transmembrane region" description="Helical" evidence="1">
    <location>
        <begin position="50"/>
        <end position="73"/>
    </location>
</feature>
<protein>
    <recommendedName>
        <fullName evidence="2">Acyltransferase 3 domain-containing protein</fullName>
    </recommendedName>
</protein>
<feature type="domain" description="Acyltransferase 3" evidence="2">
    <location>
        <begin position="24"/>
        <end position="346"/>
    </location>
</feature>
<evidence type="ECO:0000313" key="3">
    <source>
        <dbReference type="EMBL" id="GGC17297.1"/>
    </source>
</evidence>
<feature type="transmembrane region" description="Helical" evidence="1">
    <location>
        <begin position="298"/>
        <end position="322"/>
    </location>
</feature>
<dbReference type="InterPro" id="IPR052734">
    <property type="entry name" value="Nod_factor_acetyltransferase"/>
</dbReference>
<dbReference type="Proteomes" id="UP000620266">
    <property type="component" value="Unassembled WGS sequence"/>
</dbReference>
<accession>A0A8J2UMA2</accession>
<keyword evidence="1" id="KW-1133">Transmembrane helix</keyword>
<keyword evidence="1" id="KW-0472">Membrane</keyword>
<feature type="transmembrane region" description="Helical" evidence="1">
    <location>
        <begin position="20"/>
        <end position="38"/>
    </location>
</feature>
<reference evidence="3" key="2">
    <citation type="submission" date="2020-09" db="EMBL/GenBank/DDBJ databases">
        <authorList>
            <person name="Sun Q."/>
            <person name="Sedlacek I."/>
        </authorList>
    </citation>
    <scope>NUCLEOTIDE SEQUENCE</scope>
    <source>
        <strain evidence="3">CCM 7086</strain>
    </source>
</reference>
<evidence type="ECO:0000259" key="2">
    <source>
        <dbReference type="Pfam" id="PF01757"/>
    </source>
</evidence>
<feature type="transmembrane region" description="Helical" evidence="1">
    <location>
        <begin position="138"/>
        <end position="155"/>
    </location>
</feature>
<feature type="transmembrane region" description="Helical" evidence="1">
    <location>
        <begin position="328"/>
        <end position="349"/>
    </location>
</feature>
<evidence type="ECO:0000256" key="1">
    <source>
        <dbReference type="SAM" id="Phobius"/>
    </source>
</evidence>
<reference evidence="3" key="1">
    <citation type="journal article" date="2014" name="Int. J. Syst. Evol. Microbiol.">
        <title>Complete genome sequence of Corynebacterium casei LMG S-19264T (=DSM 44701T), isolated from a smear-ripened cheese.</title>
        <authorList>
            <consortium name="US DOE Joint Genome Institute (JGI-PGF)"/>
            <person name="Walter F."/>
            <person name="Albersmeier A."/>
            <person name="Kalinowski J."/>
            <person name="Ruckert C."/>
        </authorList>
    </citation>
    <scope>NUCLEOTIDE SEQUENCE</scope>
    <source>
        <strain evidence="3">CCM 7086</strain>
    </source>
</reference>
<dbReference type="Pfam" id="PF01757">
    <property type="entry name" value="Acyl_transf_3"/>
    <property type="match status" value="1"/>
</dbReference>
<sequence length="372" mass="41284">MTASTITTFEHTAHAPPRGRLPMIDVAKGVGILLIVLGHNRIFSSHYGDAANFLAAFRLPFFFFISGVIFSAANRSVGTIALMRADAWLKPYVMALLVGGLLKVVAGKETVESVLLGIFYGTGFTLGWNVLWFLPHLWLLYVSVAVLVRHGNALIKTPLRKGLLLLFFLCAGFFLMDSFDTVATNPACRRIMEVDPELLHCGLPFSADVLLLSATYFLLGHFLSTPAKAFRLNIAGMLLAIAVSLYLNMQYGFRIDFNMRRYDSLLISTVQALAGIYMMLCLCTLLARVPRVREMLCYIGRGSLMILICHAQIQFPLVAMLQNRVPPLMAGIIGFVACVSASLLIWEICKRNRLLSRLFLPLQWKKKDGATS</sequence>
<proteinExistence type="predicted"/>
<dbReference type="EMBL" id="BMCG01000006">
    <property type="protein sequence ID" value="GGC17297.1"/>
    <property type="molecule type" value="Genomic_DNA"/>
</dbReference>
<feature type="transmembrane region" description="Helical" evidence="1">
    <location>
        <begin position="265"/>
        <end position="286"/>
    </location>
</feature>
<feature type="transmembrane region" description="Helical" evidence="1">
    <location>
        <begin position="88"/>
        <end position="106"/>
    </location>
</feature>
<evidence type="ECO:0000313" key="4">
    <source>
        <dbReference type="Proteomes" id="UP000620266"/>
    </source>
</evidence>
<dbReference type="PANTHER" id="PTHR37312:SF1">
    <property type="entry name" value="MEMBRANE-BOUND ACYLTRANSFERASE YKRP-RELATED"/>
    <property type="match status" value="1"/>
</dbReference>
<feature type="transmembrane region" description="Helical" evidence="1">
    <location>
        <begin position="203"/>
        <end position="223"/>
    </location>
</feature>
<dbReference type="InterPro" id="IPR002656">
    <property type="entry name" value="Acyl_transf_3_dom"/>
</dbReference>
<keyword evidence="1" id="KW-0812">Transmembrane</keyword>
<feature type="transmembrane region" description="Helical" evidence="1">
    <location>
        <begin position="230"/>
        <end position="253"/>
    </location>
</feature>
<comment type="caution">
    <text evidence="3">The sequence shown here is derived from an EMBL/GenBank/DDBJ whole genome shotgun (WGS) entry which is preliminary data.</text>
</comment>